<dbReference type="GeneID" id="96002824"/>
<comment type="caution">
    <text evidence="1">The sequence shown here is derived from an EMBL/GenBank/DDBJ whole genome shotgun (WGS) entry which is preliminary data.</text>
</comment>
<dbReference type="AlphaFoldDB" id="A0AB34L4L7"/>
<dbReference type="SUPFAM" id="SSF81383">
    <property type="entry name" value="F-box domain"/>
    <property type="match status" value="1"/>
</dbReference>
<accession>A0AB34L4L7</accession>
<reference evidence="1 2" key="1">
    <citation type="journal article" date="2020" name="Microbiol. Resour. Announc.">
        <title>Draft Genome Sequence of a Cladosporium Species Isolated from the Mesophotic Ascidian Didemnum maculosum.</title>
        <authorList>
            <person name="Gioti A."/>
            <person name="Siaperas R."/>
            <person name="Nikolaivits E."/>
            <person name="Le Goff G."/>
            <person name="Ouazzani J."/>
            <person name="Kotoulas G."/>
            <person name="Topakas E."/>
        </authorList>
    </citation>
    <scope>NUCLEOTIDE SEQUENCE [LARGE SCALE GENOMIC DNA]</scope>
    <source>
        <strain evidence="1 2">TM138-S3</strain>
    </source>
</reference>
<proteinExistence type="predicted"/>
<dbReference type="InterPro" id="IPR036047">
    <property type="entry name" value="F-box-like_dom_sf"/>
</dbReference>
<evidence type="ECO:0000313" key="1">
    <source>
        <dbReference type="EMBL" id="KAL1590271.1"/>
    </source>
</evidence>
<evidence type="ECO:0000313" key="2">
    <source>
        <dbReference type="Proteomes" id="UP000803884"/>
    </source>
</evidence>
<dbReference type="Proteomes" id="UP000803884">
    <property type="component" value="Unassembled WGS sequence"/>
</dbReference>
<organism evidence="1 2">
    <name type="scientific">Cladosporium halotolerans</name>
    <dbReference type="NCBI Taxonomy" id="1052096"/>
    <lineage>
        <taxon>Eukaryota</taxon>
        <taxon>Fungi</taxon>
        <taxon>Dikarya</taxon>
        <taxon>Ascomycota</taxon>
        <taxon>Pezizomycotina</taxon>
        <taxon>Dothideomycetes</taxon>
        <taxon>Dothideomycetidae</taxon>
        <taxon>Cladosporiales</taxon>
        <taxon>Cladosporiaceae</taxon>
        <taxon>Cladosporium</taxon>
    </lineage>
</organism>
<name>A0AB34L4L7_9PEZI</name>
<sequence>MEEEASATTRTLHLPEILEQILIHLPSRDLLLAQRISKAFQLTISASPKLQRALFFSPDPACPSSPITYLNPATGATSAHPRPQNNRLLLRAFPGVYPTVSPVLVNLPPTREDLALGRPGKEVWSWDVCISFPASPANKSPSDSSESSLPSTADPATAYPYASWRRMYLCQPPCTALHLVRRWRRSRLPAIERPGGITMGDFVDEATKGAVNGGVWSEGYVGSDRDWHFEGVVGEGTG</sequence>
<protein>
    <recommendedName>
        <fullName evidence="3">F-box domain-containing protein</fullName>
    </recommendedName>
</protein>
<evidence type="ECO:0008006" key="3">
    <source>
        <dbReference type="Google" id="ProtNLM"/>
    </source>
</evidence>
<dbReference type="EMBL" id="JAAQHG020000003">
    <property type="protein sequence ID" value="KAL1590271.1"/>
    <property type="molecule type" value="Genomic_DNA"/>
</dbReference>
<dbReference type="RefSeq" id="XP_069233376.1">
    <property type="nucleotide sequence ID" value="XM_069369986.1"/>
</dbReference>
<gene>
    <name evidence="1" type="ORF">WHR41_01380</name>
</gene>
<keyword evidence="2" id="KW-1185">Reference proteome</keyword>
<dbReference type="CDD" id="cd09917">
    <property type="entry name" value="F-box_SF"/>
    <property type="match status" value="1"/>
</dbReference>